<gene>
    <name evidence="4" type="ORF">B0T10DRAFT_521296</name>
</gene>
<dbReference type="AlphaFoldDB" id="A0A9P9ALV9"/>
<dbReference type="InterPro" id="IPR036291">
    <property type="entry name" value="NAD(P)-bd_dom_sf"/>
</dbReference>
<organism evidence="4 5">
    <name type="scientific">Thelonectria olida</name>
    <dbReference type="NCBI Taxonomy" id="1576542"/>
    <lineage>
        <taxon>Eukaryota</taxon>
        <taxon>Fungi</taxon>
        <taxon>Dikarya</taxon>
        <taxon>Ascomycota</taxon>
        <taxon>Pezizomycotina</taxon>
        <taxon>Sordariomycetes</taxon>
        <taxon>Hypocreomycetidae</taxon>
        <taxon>Hypocreales</taxon>
        <taxon>Nectriaceae</taxon>
        <taxon>Thelonectria</taxon>
    </lineage>
</organism>
<dbReference type="Gene3D" id="3.90.180.10">
    <property type="entry name" value="Medium-chain alcohol dehydrogenases, catalytic domain"/>
    <property type="match status" value="1"/>
</dbReference>
<dbReference type="SUPFAM" id="SSF51735">
    <property type="entry name" value="NAD(P)-binding Rossmann-fold domains"/>
    <property type="match status" value="1"/>
</dbReference>
<feature type="domain" description="Enoyl reductase (ER)" evidence="3">
    <location>
        <begin position="16"/>
        <end position="345"/>
    </location>
</feature>
<comment type="similarity">
    <text evidence="1">Belongs to the zinc-containing alcohol dehydrogenase family.</text>
</comment>
<proteinExistence type="inferred from homology"/>
<dbReference type="PANTHER" id="PTHR45348:SF2">
    <property type="entry name" value="ZINC-TYPE ALCOHOL DEHYDROGENASE-LIKE PROTEIN C2E1P3.01"/>
    <property type="match status" value="1"/>
</dbReference>
<dbReference type="InterPro" id="IPR047122">
    <property type="entry name" value="Trans-enoyl_RdTase-like"/>
</dbReference>
<dbReference type="GO" id="GO:0016651">
    <property type="term" value="F:oxidoreductase activity, acting on NAD(P)H"/>
    <property type="evidence" value="ECO:0007669"/>
    <property type="project" value="InterPro"/>
</dbReference>
<dbReference type="SUPFAM" id="SSF50129">
    <property type="entry name" value="GroES-like"/>
    <property type="match status" value="1"/>
</dbReference>
<dbReference type="InterPro" id="IPR013154">
    <property type="entry name" value="ADH-like_N"/>
</dbReference>
<dbReference type="InterPro" id="IPR011032">
    <property type="entry name" value="GroES-like_sf"/>
</dbReference>
<dbReference type="Pfam" id="PF08240">
    <property type="entry name" value="ADH_N"/>
    <property type="match status" value="1"/>
</dbReference>
<comment type="caution">
    <text evidence="4">The sequence shown here is derived from an EMBL/GenBank/DDBJ whole genome shotgun (WGS) entry which is preliminary data.</text>
</comment>
<sequence length="347" mass="37152">MTIIAVNHAALLLEQGKDLVVEQRPVPEPKEDEILVRNHSIALNPVDWKQQAWGFGIETYPTILGSDIAGTVERTGPNQKDFKKGDRVTAWSGSRIIKRLDGGAFQNWSIINPVTTSKLPDNIPFEQGAAIPLGLVTASTLLFDSVGVPLPESESSATDGSAVILIWGGSSSVGSNAIQLARRAGLKVLTTASPQHHEYLKSLGANQVFDYHSSTVIDDIIAAVEKAGDSVEYAIDTISLPESLRQVTAILNKTGVKSKKLGLVLGWPEDVQKPEGVEVVPTSAGNIFKKTDIADWVFRKFLPTALEKGTFVPSPHVKLLPGGLGGLQAGLDTLKRGVSGQKVVFNL</sequence>
<dbReference type="OrthoDB" id="10257049at2759"/>
<evidence type="ECO:0000259" key="3">
    <source>
        <dbReference type="SMART" id="SM00829"/>
    </source>
</evidence>
<keyword evidence="2" id="KW-0560">Oxidoreductase</keyword>
<protein>
    <submittedName>
        <fullName evidence="4">Chaperonin 10-like protein</fullName>
    </submittedName>
</protein>
<dbReference type="InterPro" id="IPR013149">
    <property type="entry name" value="ADH-like_C"/>
</dbReference>
<dbReference type="Proteomes" id="UP000777438">
    <property type="component" value="Unassembled WGS sequence"/>
</dbReference>
<evidence type="ECO:0000313" key="5">
    <source>
        <dbReference type="Proteomes" id="UP000777438"/>
    </source>
</evidence>
<evidence type="ECO:0000256" key="1">
    <source>
        <dbReference type="ARBA" id="ARBA00008072"/>
    </source>
</evidence>
<dbReference type="Gene3D" id="3.40.50.720">
    <property type="entry name" value="NAD(P)-binding Rossmann-like Domain"/>
    <property type="match status" value="1"/>
</dbReference>
<dbReference type="SMART" id="SM00829">
    <property type="entry name" value="PKS_ER"/>
    <property type="match status" value="1"/>
</dbReference>
<evidence type="ECO:0000256" key="2">
    <source>
        <dbReference type="ARBA" id="ARBA00023002"/>
    </source>
</evidence>
<evidence type="ECO:0000313" key="4">
    <source>
        <dbReference type="EMBL" id="KAH6876439.1"/>
    </source>
</evidence>
<accession>A0A9P9ALV9</accession>
<dbReference type="Pfam" id="PF00107">
    <property type="entry name" value="ADH_zinc_N"/>
    <property type="match status" value="1"/>
</dbReference>
<keyword evidence="5" id="KW-1185">Reference proteome</keyword>
<dbReference type="PANTHER" id="PTHR45348">
    <property type="entry name" value="HYPOTHETICAL OXIDOREDUCTASE (EUROFUNG)"/>
    <property type="match status" value="1"/>
</dbReference>
<name>A0A9P9ALV9_9HYPO</name>
<reference evidence="4 5" key="1">
    <citation type="journal article" date="2021" name="Nat. Commun.">
        <title>Genetic determinants of endophytism in the Arabidopsis root mycobiome.</title>
        <authorList>
            <person name="Mesny F."/>
            <person name="Miyauchi S."/>
            <person name="Thiergart T."/>
            <person name="Pickel B."/>
            <person name="Atanasova L."/>
            <person name="Karlsson M."/>
            <person name="Huettel B."/>
            <person name="Barry K.W."/>
            <person name="Haridas S."/>
            <person name="Chen C."/>
            <person name="Bauer D."/>
            <person name="Andreopoulos W."/>
            <person name="Pangilinan J."/>
            <person name="LaButti K."/>
            <person name="Riley R."/>
            <person name="Lipzen A."/>
            <person name="Clum A."/>
            <person name="Drula E."/>
            <person name="Henrissat B."/>
            <person name="Kohler A."/>
            <person name="Grigoriev I.V."/>
            <person name="Martin F.M."/>
            <person name="Hacquard S."/>
        </authorList>
    </citation>
    <scope>NUCLEOTIDE SEQUENCE [LARGE SCALE GENOMIC DNA]</scope>
    <source>
        <strain evidence="4 5">MPI-CAGE-CH-0241</strain>
    </source>
</reference>
<dbReference type="InterPro" id="IPR020843">
    <property type="entry name" value="ER"/>
</dbReference>
<dbReference type="CDD" id="cd08249">
    <property type="entry name" value="enoyl_reductase_like"/>
    <property type="match status" value="1"/>
</dbReference>
<dbReference type="EMBL" id="JAGPYM010000035">
    <property type="protein sequence ID" value="KAH6876439.1"/>
    <property type="molecule type" value="Genomic_DNA"/>
</dbReference>